<gene>
    <name evidence="3" type="primary">gstA</name>
    <name evidence="3" type="ORF">GCM10023332_13930</name>
</gene>
<evidence type="ECO:0000259" key="2">
    <source>
        <dbReference type="PROSITE" id="PS50405"/>
    </source>
</evidence>
<dbReference type="Pfam" id="PF00043">
    <property type="entry name" value="GST_C"/>
    <property type="match status" value="1"/>
</dbReference>
<dbReference type="SFLD" id="SFLDG01150">
    <property type="entry name" value="Main.1:_Beta-like"/>
    <property type="match status" value="1"/>
</dbReference>
<keyword evidence="3" id="KW-0808">Transferase</keyword>
<dbReference type="SFLD" id="SFLDS00019">
    <property type="entry name" value="Glutathione_Transferase_(cytos"/>
    <property type="match status" value="1"/>
</dbReference>
<dbReference type="PANTHER" id="PTHR44051">
    <property type="entry name" value="GLUTATHIONE S-TRANSFERASE-RELATED"/>
    <property type="match status" value="1"/>
</dbReference>
<dbReference type="InterPro" id="IPR040079">
    <property type="entry name" value="Glutathione_S-Trfase"/>
</dbReference>
<reference evidence="4" key="1">
    <citation type="journal article" date="2019" name="Int. J. Syst. Evol. Microbiol.">
        <title>The Global Catalogue of Microorganisms (GCM) 10K type strain sequencing project: providing services to taxonomists for standard genome sequencing and annotation.</title>
        <authorList>
            <consortium name="The Broad Institute Genomics Platform"/>
            <consortium name="The Broad Institute Genome Sequencing Center for Infectious Disease"/>
            <person name="Wu L."/>
            <person name="Ma J."/>
        </authorList>
    </citation>
    <scope>NUCLEOTIDE SEQUENCE [LARGE SCALE GENOMIC DNA]</scope>
    <source>
        <strain evidence="4">JCM 18392</strain>
    </source>
</reference>
<evidence type="ECO:0000313" key="4">
    <source>
        <dbReference type="Proteomes" id="UP001501323"/>
    </source>
</evidence>
<keyword evidence="4" id="KW-1185">Reference proteome</keyword>
<dbReference type="Pfam" id="PF13409">
    <property type="entry name" value="GST_N_2"/>
    <property type="match status" value="1"/>
</dbReference>
<evidence type="ECO:0000259" key="1">
    <source>
        <dbReference type="PROSITE" id="PS50404"/>
    </source>
</evidence>
<dbReference type="CDD" id="cd03057">
    <property type="entry name" value="GST_N_Beta"/>
    <property type="match status" value="1"/>
</dbReference>
<dbReference type="PROSITE" id="PS50405">
    <property type="entry name" value="GST_CTER"/>
    <property type="match status" value="1"/>
</dbReference>
<evidence type="ECO:0000313" key="3">
    <source>
        <dbReference type="EMBL" id="GAA4863030.1"/>
    </source>
</evidence>
<dbReference type="SFLD" id="SFLDG00358">
    <property type="entry name" value="Main_(cytGST)"/>
    <property type="match status" value="1"/>
</dbReference>
<feature type="domain" description="GST C-terminal" evidence="2">
    <location>
        <begin position="87"/>
        <end position="205"/>
    </location>
</feature>
<proteinExistence type="predicted"/>
<dbReference type="SUPFAM" id="SSF52833">
    <property type="entry name" value="Thioredoxin-like"/>
    <property type="match status" value="1"/>
</dbReference>
<dbReference type="RefSeq" id="WP_345294799.1">
    <property type="nucleotide sequence ID" value="NZ_BAABJY010000002.1"/>
</dbReference>
<feature type="domain" description="GST N-terminal" evidence="1">
    <location>
        <begin position="1"/>
        <end position="81"/>
    </location>
</feature>
<dbReference type="Gene3D" id="3.40.30.10">
    <property type="entry name" value="Glutaredoxin"/>
    <property type="match status" value="1"/>
</dbReference>
<protein>
    <submittedName>
        <fullName evidence="3">Glutathione transferase GstA</fullName>
    </submittedName>
</protein>
<dbReference type="PROSITE" id="PS50404">
    <property type="entry name" value="GST_NTER"/>
    <property type="match status" value="1"/>
</dbReference>
<dbReference type="NCBIfam" id="NF007831">
    <property type="entry name" value="PRK10542.1"/>
    <property type="match status" value="1"/>
</dbReference>
<comment type="caution">
    <text evidence="3">The sequence shown here is derived from an EMBL/GenBank/DDBJ whole genome shotgun (WGS) entry which is preliminary data.</text>
</comment>
<dbReference type="InterPro" id="IPR010987">
    <property type="entry name" value="Glutathione-S-Trfase_C-like"/>
</dbReference>
<dbReference type="CDD" id="cd03188">
    <property type="entry name" value="GST_C_Beta"/>
    <property type="match status" value="1"/>
</dbReference>
<dbReference type="SUPFAM" id="SSF47616">
    <property type="entry name" value="GST C-terminal domain-like"/>
    <property type="match status" value="1"/>
</dbReference>
<dbReference type="EMBL" id="BAABJY010000002">
    <property type="protein sequence ID" value="GAA4863030.1"/>
    <property type="molecule type" value="Genomic_DNA"/>
</dbReference>
<organism evidence="3 4">
    <name type="scientific">Luteimonas vadosa</name>
    <dbReference type="NCBI Taxonomy" id="1165507"/>
    <lineage>
        <taxon>Bacteria</taxon>
        <taxon>Pseudomonadati</taxon>
        <taxon>Pseudomonadota</taxon>
        <taxon>Gammaproteobacteria</taxon>
        <taxon>Lysobacterales</taxon>
        <taxon>Lysobacteraceae</taxon>
        <taxon>Luteimonas</taxon>
    </lineage>
</organism>
<dbReference type="Gene3D" id="1.20.1050.10">
    <property type="match status" value="1"/>
</dbReference>
<dbReference type="GO" id="GO:0016740">
    <property type="term" value="F:transferase activity"/>
    <property type="evidence" value="ECO:0007669"/>
    <property type="project" value="UniProtKB-KW"/>
</dbReference>
<dbReference type="InterPro" id="IPR004045">
    <property type="entry name" value="Glutathione_S-Trfase_N"/>
</dbReference>
<dbReference type="Proteomes" id="UP001501323">
    <property type="component" value="Unassembled WGS sequence"/>
</dbReference>
<accession>A0ABP9DYS0</accession>
<name>A0ABP9DYS0_9GAMM</name>
<dbReference type="InterPro" id="IPR004046">
    <property type="entry name" value="GST_C"/>
</dbReference>
<dbReference type="InterPro" id="IPR036282">
    <property type="entry name" value="Glutathione-S-Trfase_C_sf"/>
</dbReference>
<dbReference type="InterPro" id="IPR036249">
    <property type="entry name" value="Thioredoxin-like_sf"/>
</dbReference>
<sequence>MKLYFAPGACSLAPHIVAREAGIPLDLVKVDLTTHRLADGSDYYDINPRGYVPALELDDHALLTETAAVVPYLADLRPASGLAPPAGTMQRVRFHQWLTFIATELHKGFVPLWHPETARSTVVAATRKLRLRFDDLESHLDRQDYLLGKDFSAADAYAFAILSWTAVLRIDMAGYPAITAYLQRIAARPAVQAALQAEGLLRAAA</sequence>
<dbReference type="PANTHER" id="PTHR44051:SF8">
    <property type="entry name" value="GLUTATHIONE S-TRANSFERASE GSTA"/>
    <property type="match status" value="1"/>
</dbReference>